<dbReference type="AlphaFoldDB" id="A0A0E9XTD0"/>
<accession>A0A0E9XTD0</accession>
<reference evidence="1" key="2">
    <citation type="journal article" date="2015" name="Fish Shellfish Immunol.">
        <title>Early steps in the European eel (Anguilla anguilla)-Vibrio vulnificus interaction in the gills: Role of the RtxA13 toxin.</title>
        <authorList>
            <person name="Callol A."/>
            <person name="Pajuelo D."/>
            <person name="Ebbesson L."/>
            <person name="Teles M."/>
            <person name="MacKenzie S."/>
            <person name="Amaro C."/>
        </authorList>
    </citation>
    <scope>NUCLEOTIDE SEQUENCE</scope>
</reference>
<protein>
    <submittedName>
        <fullName evidence="1">Uncharacterized protein</fullName>
    </submittedName>
</protein>
<dbReference type="EMBL" id="GBXM01002668">
    <property type="protein sequence ID" value="JAI05910.1"/>
    <property type="molecule type" value="Transcribed_RNA"/>
</dbReference>
<evidence type="ECO:0000313" key="1">
    <source>
        <dbReference type="EMBL" id="JAI05910.1"/>
    </source>
</evidence>
<proteinExistence type="predicted"/>
<name>A0A0E9XTD0_ANGAN</name>
<sequence length="54" mass="6600">MHRSATLHVLCISDWFRYYQSHRDFTSIILADKSQNFTFFFRKYINLLSCQSYV</sequence>
<organism evidence="1">
    <name type="scientific">Anguilla anguilla</name>
    <name type="common">European freshwater eel</name>
    <name type="synonym">Muraena anguilla</name>
    <dbReference type="NCBI Taxonomy" id="7936"/>
    <lineage>
        <taxon>Eukaryota</taxon>
        <taxon>Metazoa</taxon>
        <taxon>Chordata</taxon>
        <taxon>Craniata</taxon>
        <taxon>Vertebrata</taxon>
        <taxon>Euteleostomi</taxon>
        <taxon>Actinopterygii</taxon>
        <taxon>Neopterygii</taxon>
        <taxon>Teleostei</taxon>
        <taxon>Anguilliformes</taxon>
        <taxon>Anguillidae</taxon>
        <taxon>Anguilla</taxon>
    </lineage>
</organism>
<reference evidence="1" key="1">
    <citation type="submission" date="2014-11" db="EMBL/GenBank/DDBJ databases">
        <authorList>
            <person name="Amaro Gonzalez C."/>
        </authorList>
    </citation>
    <scope>NUCLEOTIDE SEQUENCE</scope>
</reference>